<reference evidence="7 8" key="1">
    <citation type="submission" date="2024-08" db="EMBL/GenBank/DDBJ databases">
        <title>Insights into the chromosomal genome structure of Flemingia macrophylla.</title>
        <authorList>
            <person name="Ding Y."/>
            <person name="Zhao Y."/>
            <person name="Bi W."/>
            <person name="Wu M."/>
            <person name="Zhao G."/>
            <person name="Gong Y."/>
            <person name="Li W."/>
            <person name="Zhang P."/>
        </authorList>
    </citation>
    <scope>NUCLEOTIDE SEQUENCE [LARGE SCALE GENOMIC DNA]</scope>
    <source>
        <strain evidence="7">DYQJB</strain>
        <tissue evidence="7">Leaf</tissue>
    </source>
</reference>
<keyword evidence="8" id="KW-1185">Reference proteome</keyword>
<evidence type="ECO:0000313" key="7">
    <source>
        <dbReference type="EMBL" id="KAL2331900.1"/>
    </source>
</evidence>
<organism evidence="7 8">
    <name type="scientific">Flemingia macrophylla</name>
    <dbReference type="NCBI Taxonomy" id="520843"/>
    <lineage>
        <taxon>Eukaryota</taxon>
        <taxon>Viridiplantae</taxon>
        <taxon>Streptophyta</taxon>
        <taxon>Embryophyta</taxon>
        <taxon>Tracheophyta</taxon>
        <taxon>Spermatophyta</taxon>
        <taxon>Magnoliopsida</taxon>
        <taxon>eudicotyledons</taxon>
        <taxon>Gunneridae</taxon>
        <taxon>Pentapetalae</taxon>
        <taxon>rosids</taxon>
        <taxon>fabids</taxon>
        <taxon>Fabales</taxon>
        <taxon>Fabaceae</taxon>
        <taxon>Papilionoideae</taxon>
        <taxon>50 kb inversion clade</taxon>
        <taxon>NPAAA clade</taxon>
        <taxon>indigoferoid/millettioid clade</taxon>
        <taxon>Phaseoleae</taxon>
        <taxon>Flemingia</taxon>
    </lineage>
</organism>
<keyword evidence="2 5" id="KW-0812">Transmembrane</keyword>
<feature type="transmembrane region" description="Helical" evidence="5">
    <location>
        <begin position="20"/>
        <end position="41"/>
    </location>
</feature>
<name>A0ABD1M831_9FABA</name>
<evidence type="ECO:0000259" key="6">
    <source>
        <dbReference type="Pfam" id="PF03168"/>
    </source>
</evidence>
<protein>
    <recommendedName>
        <fullName evidence="6">Late embryogenesis abundant protein LEA-2 subgroup domain-containing protein</fullName>
    </recommendedName>
</protein>
<proteinExistence type="predicted"/>
<sequence>MTKECGHHDDERRQLLRRALAGVVGLVILILLVIFLIWIILRPTKPRFMLEDATVYAFNLSSTGETPSAASPTGNSLTLSMQVSLSAFNPNNRIGIYYTKLDAYASYRGQQVSLATALPPTYQGHRDTALWSPFLFGADVPLSPFMLDILRQDTTAGGVLVNVKVNGRVKWKVGTWFSGRYHVFVNCPAYIRLAGDRHDSLELAGAAVKFQLFQSCIVDV</sequence>
<evidence type="ECO:0000256" key="2">
    <source>
        <dbReference type="ARBA" id="ARBA00022692"/>
    </source>
</evidence>
<keyword evidence="4 5" id="KW-0472">Membrane</keyword>
<evidence type="ECO:0000256" key="4">
    <source>
        <dbReference type="ARBA" id="ARBA00023136"/>
    </source>
</evidence>
<dbReference type="GO" id="GO:0016020">
    <property type="term" value="C:membrane"/>
    <property type="evidence" value="ECO:0007669"/>
    <property type="project" value="UniProtKB-SubCell"/>
</dbReference>
<evidence type="ECO:0000256" key="3">
    <source>
        <dbReference type="ARBA" id="ARBA00022989"/>
    </source>
</evidence>
<comment type="subcellular location">
    <subcellularLocation>
        <location evidence="1">Membrane</location>
        <topology evidence="1">Single-pass membrane protein</topology>
    </subcellularLocation>
</comment>
<evidence type="ECO:0000313" key="8">
    <source>
        <dbReference type="Proteomes" id="UP001603857"/>
    </source>
</evidence>
<gene>
    <name evidence="7" type="ORF">Fmac_019481</name>
</gene>
<keyword evidence="3 5" id="KW-1133">Transmembrane helix</keyword>
<dbReference type="EMBL" id="JBGMDY010000006">
    <property type="protein sequence ID" value="KAL2331900.1"/>
    <property type="molecule type" value="Genomic_DNA"/>
</dbReference>
<dbReference type="InterPro" id="IPR004864">
    <property type="entry name" value="LEA_2"/>
</dbReference>
<evidence type="ECO:0000256" key="1">
    <source>
        <dbReference type="ARBA" id="ARBA00004167"/>
    </source>
</evidence>
<dbReference type="Proteomes" id="UP001603857">
    <property type="component" value="Unassembled WGS sequence"/>
</dbReference>
<dbReference type="Pfam" id="PF03168">
    <property type="entry name" value="LEA_2"/>
    <property type="match status" value="1"/>
</dbReference>
<feature type="domain" description="Late embryogenesis abundant protein LEA-2 subgroup" evidence="6">
    <location>
        <begin position="85"/>
        <end position="187"/>
    </location>
</feature>
<comment type="caution">
    <text evidence="7">The sequence shown here is derived from an EMBL/GenBank/DDBJ whole genome shotgun (WGS) entry which is preliminary data.</text>
</comment>
<evidence type="ECO:0000256" key="5">
    <source>
        <dbReference type="SAM" id="Phobius"/>
    </source>
</evidence>
<dbReference type="InterPro" id="IPR044839">
    <property type="entry name" value="NDR1-like"/>
</dbReference>
<accession>A0ABD1M831</accession>
<dbReference type="PANTHER" id="PTHR31415:SF180">
    <property type="entry name" value="PROTEIN, PUTATIVE-RELATED"/>
    <property type="match status" value="1"/>
</dbReference>
<dbReference type="PANTHER" id="PTHR31415">
    <property type="entry name" value="OS05G0367900 PROTEIN"/>
    <property type="match status" value="1"/>
</dbReference>
<dbReference type="AlphaFoldDB" id="A0ABD1M831"/>